<protein>
    <submittedName>
        <fullName evidence="2">Uncharacterized protein</fullName>
    </submittedName>
</protein>
<dbReference type="EMBL" id="BKCJ010009362">
    <property type="protein sequence ID" value="GEU86603.1"/>
    <property type="molecule type" value="Genomic_DNA"/>
</dbReference>
<organism evidence="2">
    <name type="scientific">Tanacetum cinerariifolium</name>
    <name type="common">Dalmatian daisy</name>
    <name type="synonym">Chrysanthemum cinerariifolium</name>
    <dbReference type="NCBI Taxonomy" id="118510"/>
    <lineage>
        <taxon>Eukaryota</taxon>
        <taxon>Viridiplantae</taxon>
        <taxon>Streptophyta</taxon>
        <taxon>Embryophyta</taxon>
        <taxon>Tracheophyta</taxon>
        <taxon>Spermatophyta</taxon>
        <taxon>Magnoliopsida</taxon>
        <taxon>eudicotyledons</taxon>
        <taxon>Gunneridae</taxon>
        <taxon>Pentapetalae</taxon>
        <taxon>asterids</taxon>
        <taxon>campanulids</taxon>
        <taxon>Asterales</taxon>
        <taxon>Asteraceae</taxon>
        <taxon>Asteroideae</taxon>
        <taxon>Anthemideae</taxon>
        <taxon>Anthemidinae</taxon>
        <taxon>Tanacetum</taxon>
    </lineage>
</organism>
<reference evidence="2" key="1">
    <citation type="journal article" date="2019" name="Sci. Rep.">
        <title>Draft genome of Tanacetum cinerariifolium, the natural source of mosquito coil.</title>
        <authorList>
            <person name="Yamashiro T."/>
            <person name="Shiraishi A."/>
            <person name="Satake H."/>
            <person name="Nakayama K."/>
        </authorList>
    </citation>
    <scope>NUCLEOTIDE SEQUENCE</scope>
</reference>
<proteinExistence type="predicted"/>
<comment type="caution">
    <text evidence="2">The sequence shown here is derived from an EMBL/GenBank/DDBJ whole genome shotgun (WGS) entry which is preliminary data.</text>
</comment>
<evidence type="ECO:0000256" key="1">
    <source>
        <dbReference type="SAM" id="MobiDB-lite"/>
    </source>
</evidence>
<name>A0A6L2NK70_TANCI</name>
<dbReference type="AlphaFoldDB" id="A0A6L2NK70"/>
<sequence>MAPLPPKDQGHPWLRYQVKGYTVDIMHGFEQRIEMIFGRSVNQVHVLDFARLTDEMRGTLPNRFAEEMTEDGFEAYWLGSMRVIPDKGILGIIGLRFYQTWIFWGRLPLMNTSETLHAEGRNSGSRLSRGYFIGHLAAHFGLISDEGLKGLSVITSELPMIDLHELVWLNICVRLGDTWSCVAPRLERQPTTTAPQPPPPTPARTIAHRLSVLEDEVNSLRGDMGEQRGVLDNMTRDFSRFTMWTVTSLSRMMDQSEVRYTRYSDSSMPHQRRTRRRTGDANTSIA</sequence>
<gene>
    <name evidence="2" type="ORF">Tci_058581</name>
</gene>
<accession>A0A6L2NK70</accession>
<feature type="region of interest" description="Disordered" evidence="1">
    <location>
        <begin position="260"/>
        <end position="286"/>
    </location>
</feature>
<evidence type="ECO:0000313" key="2">
    <source>
        <dbReference type="EMBL" id="GEU86603.1"/>
    </source>
</evidence>